<gene>
    <name evidence="2" type="ORF">JOB18_005868</name>
</gene>
<organism evidence="2 3">
    <name type="scientific">Solea senegalensis</name>
    <name type="common">Senegalese sole</name>
    <dbReference type="NCBI Taxonomy" id="28829"/>
    <lineage>
        <taxon>Eukaryota</taxon>
        <taxon>Metazoa</taxon>
        <taxon>Chordata</taxon>
        <taxon>Craniata</taxon>
        <taxon>Vertebrata</taxon>
        <taxon>Euteleostomi</taxon>
        <taxon>Actinopterygii</taxon>
        <taxon>Neopterygii</taxon>
        <taxon>Teleostei</taxon>
        <taxon>Neoteleostei</taxon>
        <taxon>Acanthomorphata</taxon>
        <taxon>Carangaria</taxon>
        <taxon>Pleuronectiformes</taxon>
        <taxon>Pleuronectoidei</taxon>
        <taxon>Soleidae</taxon>
        <taxon>Solea</taxon>
    </lineage>
</organism>
<comment type="caution">
    <text evidence="2">The sequence shown here is derived from an EMBL/GenBank/DDBJ whole genome shotgun (WGS) entry which is preliminary data.</text>
</comment>
<evidence type="ECO:0000256" key="1">
    <source>
        <dbReference type="SAM" id="MobiDB-lite"/>
    </source>
</evidence>
<name>A0AAV6SFS0_SOLSE</name>
<dbReference type="AlphaFoldDB" id="A0AAV6SFS0"/>
<dbReference type="EMBL" id="JAGKHQ010000005">
    <property type="protein sequence ID" value="KAG7515337.1"/>
    <property type="molecule type" value="Genomic_DNA"/>
</dbReference>
<dbReference type="Proteomes" id="UP000693946">
    <property type="component" value="Linkage Group LG13"/>
</dbReference>
<reference evidence="2 3" key="1">
    <citation type="journal article" date="2021" name="Sci. Rep.">
        <title>Chromosome anchoring in Senegalese sole (Solea senegalensis) reveals sex-associated markers and genome rearrangements in flatfish.</title>
        <authorList>
            <person name="Guerrero-Cozar I."/>
            <person name="Gomez-Garrido J."/>
            <person name="Berbel C."/>
            <person name="Martinez-Blanch J.F."/>
            <person name="Alioto T."/>
            <person name="Claros M.G."/>
            <person name="Gagnaire P.A."/>
            <person name="Manchado M."/>
        </authorList>
    </citation>
    <scope>NUCLEOTIDE SEQUENCE [LARGE SCALE GENOMIC DNA]</scope>
    <source>
        <strain evidence="2">Sse05_10M</strain>
    </source>
</reference>
<feature type="region of interest" description="Disordered" evidence="1">
    <location>
        <begin position="98"/>
        <end position="121"/>
    </location>
</feature>
<evidence type="ECO:0000313" key="2">
    <source>
        <dbReference type="EMBL" id="KAG7515337.1"/>
    </source>
</evidence>
<accession>A0AAV6SFS0</accession>
<proteinExistence type="predicted"/>
<evidence type="ECO:0000313" key="3">
    <source>
        <dbReference type="Proteomes" id="UP000693946"/>
    </source>
</evidence>
<keyword evidence="3" id="KW-1185">Reference proteome</keyword>
<sequence>MLYNVFSTQKTYNTQTILLYVGVCNQRDWLVLISYKSRNGMIHPPKTIIINCPPSVWQIPLTTEGVSPSIHQHPLLLVAELQCTGLYRAGEHPGCCLGTQRGRKREREEGGRLHLKRNKTG</sequence>
<protein>
    <submittedName>
        <fullName evidence="2">Uncharacterized protein</fullName>
    </submittedName>
</protein>